<organism evidence="2 3">
    <name type="scientific">Apibacter adventoris</name>
    <dbReference type="NCBI Taxonomy" id="1679466"/>
    <lineage>
        <taxon>Bacteria</taxon>
        <taxon>Pseudomonadati</taxon>
        <taxon>Bacteroidota</taxon>
        <taxon>Flavobacteriia</taxon>
        <taxon>Flavobacteriales</taxon>
        <taxon>Weeksellaceae</taxon>
        <taxon>Apibacter</taxon>
    </lineage>
</organism>
<dbReference type="SUPFAM" id="SSF54001">
    <property type="entry name" value="Cysteine proteinases"/>
    <property type="match status" value="1"/>
</dbReference>
<proteinExistence type="predicted"/>
<sequence>MTTQSDFRKAINSDKIDFVSGSNKSDYKPERGDIFVWRKSNGVGHTGIVYEYDESTDLVTILEAIGRTGAVGESQQVKNGGYSGKGCSRTAIYMTNSGALSSHDGWKGYFRPKNYTKKL</sequence>
<dbReference type="AlphaFoldDB" id="A0A2S8ADX7"/>
<evidence type="ECO:0000313" key="3">
    <source>
        <dbReference type="Proteomes" id="UP000238042"/>
    </source>
</evidence>
<dbReference type="Proteomes" id="UP000238042">
    <property type="component" value="Unassembled WGS sequence"/>
</dbReference>
<dbReference type="Pfam" id="PF05257">
    <property type="entry name" value="CHAP"/>
    <property type="match status" value="1"/>
</dbReference>
<protein>
    <recommendedName>
        <fullName evidence="1">Peptidase C51 domain-containing protein</fullName>
    </recommendedName>
</protein>
<comment type="caution">
    <text evidence="2">The sequence shown here is derived from an EMBL/GenBank/DDBJ whole genome shotgun (WGS) entry which is preliminary data.</text>
</comment>
<feature type="domain" description="Peptidase C51" evidence="1">
    <location>
        <begin position="22"/>
        <end position="63"/>
    </location>
</feature>
<dbReference type="EMBL" id="PSZM01000036">
    <property type="protein sequence ID" value="PQL93157.1"/>
    <property type="molecule type" value="Genomic_DNA"/>
</dbReference>
<evidence type="ECO:0000259" key="1">
    <source>
        <dbReference type="Pfam" id="PF05257"/>
    </source>
</evidence>
<reference evidence="2 3" key="1">
    <citation type="submission" date="2018-02" db="EMBL/GenBank/DDBJ databases">
        <title>Genome sequences of Apibacter spp., gut symbionts of Asian honey bees.</title>
        <authorList>
            <person name="Kwong W.K."/>
            <person name="Steele M.I."/>
            <person name="Moran N.A."/>
        </authorList>
    </citation>
    <scope>NUCLEOTIDE SEQUENCE [LARGE SCALE GENOMIC DNA]</scope>
    <source>
        <strain evidence="3">wkB301</strain>
    </source>
</reference>
<accession>A0A2S8ADX7</accession>
<evidence type="ECO:0000313" key="2">
    <source>
        <dbReference type="EMBL" id="PQL93157.1"/>
    </source>
</evidence>
<name>A0A2S8ADX7_9FLAO</name>
<keyword evidence="3" id="KW-1185">Reference proteome</keyword>
<dbReference type="RefSeq" id="WP_105246726.1">
    <property type="nucleotide sequence ID" value="NZ_PSZM01000036.1"/>
</dbReference>
<dbReference type="OrthoDB" id="1377363at2"/>
<dbReference type="Gene3D" id="3.90.1720.10">
    <property type="entry name" value="endopeptidase domain like (from Nostoc punctiforme)"/>
    <property type="match status" value="1"/>
</dbReference>
<dbReference type="InterPro" id="IPR038765">
    <property type="entry name" value="Papain-like_cys_pep_sf"/>
</dbReference>
<gene>
    <name evidence="2" type="ORF">C4S77_05725</name>
</gene>
<dbReference type="InterPro" id="IPR007921">
    <property type="entry name" value="CHAP_dom"/>
</dbReference>